<dbReference type="STRING" id="1620.IV67_GL001534"/>
<dbReference type="RefSeq" id="WP_057786563.1">
    <property type="nucleotide sequence ID" value="NZ_JQCD01000018.1"/>
</dbReference>
<organism evidence="1 2">
    <name type="scientific">Weissella minor</name>
    <dbReference type="NCBI Taxonomy" id="1620"/>
    <lineage>
        <taxon>Bacteria</taxon>
        <taxon>Bacillati</taxon>
        <taxon>Bacillota</taxon>
        <taxon>Bacilli</taxon>
        <taxon>Lactobacillales</taxon>
        <taxon>Lactobacillaceae</taxon>
        <taxon>Weissella</taxon>
    </lineage>
</organism>
<dbReference type="EMBL" id="JQCD01000018">
    <property type="protein sequence ID" value="KRN77479.1"/>
    <property type="molecule type" value="Genomic_DNA"/>
</dbReference>
<name>A0A0R2JSF5_9LACO</name>
<comment type="caution">
    <text evidence="1">The sequence shown here is derived from an EMBL/GenBank/DDBJ whole genome shotgun (WGS) entry which is preliminary data.</text>
</comment>
<protein>
    <submittedName>
        <fullName evidence="1">Uncharacterized protein</fullName>
    </submittedName>
</protein>
<keyword evidence="2" id="KW-1185">Reference proteome</keyword>
<proteinExistence type="predicted"/>
<dbReference type="OrthoDB" id="9954426at2"/>
<reference evidence="1 2" key="1">
    <citation type="journal article" date="2015" name="Genome Announc.">
        <title>Expanding the biotechnology potential of lactobacilli through comparative genomics of 213 strains and associated genera.</title>
        <authorList>
            <person name="Sun Z."/>
            <person name="Harris H.M."/>
            <person name="McCann A."/>
            <person name="Guo C."/>
            <person name="Argimon S."/>
            <person name="Zhang W."/>
            <person name="Yang X."/>
            <person name="Jeffery I.B."/>
            <person name="Cooney J.C."/>
            <person name="Kagawa T.F."/>
            <person name="Liu W."/>
            <person name="Song Y."/>
            <person name="Salvetti E."/>
            <person name="Wrobel A."/>
            <person name="Rasinkangas P."/>
            <person name="Parkhill J."/>
            <person name="Rea M.C."/>
            <person name="O'Sullivan O."/>
            <person name="Ritari J."/>
            <person name="Douillard F.P."/>
            <person name="Paul Ross R."/>
            <person name="Yang R."/>
            <person name="Briner A.E."/>
            <person name="Felis G.E."/>
            <person name="de Vos W.M."/>
            <person name="Barrangou R."/>
            <person name="Klaenhammer T.R."/>
            <person name="Caufield P.W."/>
            <person name="Cui Y."/>
            <person name="Zhang H."/>
            <person name="O'Toole P.W."/>
        </authorList>
    </citation>
    <scope>NUCLEOTIDE SEQUENCE [LARGE SCALE GENOMIC DNA]</scope>
    <source>
        <strain evidence="1 2">DSM 20014</strain>
    </source>
</reference>
<dbReference type="PATRIC" id="fig|1620.3.peg.1566"/>
<accession>A0A0R2JSF5</accession>
<gene>
    <name evidence="1" type="ORF">IV67_GL001534</name>
</gene>
<evidence type="ECO:0000313" key="1">
    <source>
        <dbReference type="EMBL" id="KRN77479.1"/>
    </source>
</evidence>
<dbReference type="Proteomes" id="UP000051673">
    <property type="component" value="Unassembled WGS sequence"/>
</dbReference>
<dbReference type="AlphaFoldDB" id="A0A0R2JSF5"/>
<sequence>MSNVGKKFKTRYKSEFTGEGPTGVCKKEKVVRDLGRFVLIDFGYVTTWCFTRELDEVEE</sequence>
<evidence type="ECO:0000313" key="2">
    <source>
        <dbReference type="Proteomes" id="UP000051673"/>
    </source>
</evidence>